<organism evidence="2 3">
    <name type="scientific">Paraclostridium bifermentans</name>
    <name type="common">Clostridium bifermentans</name>
    <dbReference type="NCBI Taxonomy" id="1490"/>
    <lineage>
        <taxon>Bacteria</taxon>
        <taxon>Bacillati</taxon>
        <taxon>Bacillota</taxon>
        <taxon>Clostridia</taxon>
        <taxon>Peptostreptococcales</taxon>
        <taxon>Peptostreptococcaceae</taxon>
        <taxon>Paraclostridium</taxon>
    </lineage>
</organism>
<dbReference type="EMBL" id="CP124685">
    <property type="protein sequence ID" value="WGX77008.1"/>
    <property type="molecule type" value="Genomic_DNA"/>
</dbReference>
<dbReference type="Gene3D" id="3.40.50.1980">
    <property type="entry name" value="Nitrogenase molybdenum iron protein domain"/>
    <property type="match status" value="1"/>
</dbReference>
<protein>
    <recommendedName>
        <fullName evidence="1">Fe/B12 periplasmic-binding domain-containing protein</fullName>
    </recommendedName>
</protein>
<evidence type="ECO:0000259" key="1">
    <source>
        <dbReference type="PROSITE" id="PS50983"/>
    </source>
</evidence>
<keyword evidence="3" id="KW-1185">Reference proteome</keyword>
<dbReference type="InterPro" id="IPR002491">
    <property type="entry name" value="ABC_transptr_periplasmic_BD"/>
</dbReference>
<sequence length="49" mass="5592">MVTKLGAKLLNEDGNPLSKEDLVKLNPDSIFVVYMNRDDDSKRLKKLKT</sequence>
<evidence type="ECO:0000313" key="2">
    <source>
        <dbReference type="EMBL" id="WGX77008.1"/>
    </source>
</evidence>
<accession>A0ABY8R6X8</accession>
<feature type="domain" description="Fe/B12 periplasmic-binding" evidence="1">
    <location>
        <begin position="1"/>
        <end position="49"/>
    </location>
</feature>
<reference evidence="2 3" key="1">
    <citation type="submission" date="2023-04" db="EMBL/GenBank/DDBJ databases">
        <title>Bacteria Genome Submission.</title>
        <authorList>
            <person name="Isaac P."/>
        </authorList>
    </citation>
    <scope>NUCLEOTIDE SEQUENCE [LARGE SCALE GENOMIC DNA]</scope>
    <source>
        <strain evidence="2 3">SampleS7P1</strain>
    </source>
</reference>
<evidence type="ECO:0000313" key="3">
    <source>
        <dbReference type="Proteomes" id="UP001239169"/>
    </source>
</evidence>
<name>A0ABY8R6X8_PARBF</name>
<dbReference type="Proteomes" id="UP001239169">
    <property type="component" value="Chromosome"/>
</dbReference>
<dbReference type="PROSITE" id="PS50983">
    <property type="entry name" value="FE_B12_PBP"/>
    <property type="match status" value="1"/>
</dbReference>
<proteinExistence type="predicted"/>
<gene>
    <name evidence="2" type="ORF">QJS64_08450</name>
</gene>